<dbReference type="PROSITE" id="PS00067">
    <property type="entry name" value="3HCDH"/>
    <property type="match status" value="1"/>
</dbReference>
<evidence type="ECO:0000256" key="8">
    <source>
        <dbReference type="ARBA" id="ARBA00023027"/>
    </source>
</evidence>
<dbReference type="PANTHER" id="PTHR43612:SF3">
    <property type="entry name" value="TRIFUNCTIONAL ENZYME SUBUNIT ALPHA, MITOCHONDRIAL"/>
    <property type="match status" value="1"/>
</dbReference>
<keyword evidence="6" id="KW-0442">Lipid degradation</keyword>
<evidence type="ECO:0000313" key="18">
    <source>
        <dbReference type="Proteomes" id="UP001139319"/>
    </source>
</evidence>
<dbReference type="InterPro" id="IPR012799">
    <property type="entry name" value="FadB"/>
</dbReference>
<reference evidence="17" key="2">
    <citation type="submission" date="2023-01" db="EMBL/GenBank/DDBJ databases">
        <title>Gilvimarinus xylanilyticus HB14 isolated from Caulerpa lentillifera aquaculture base in Hainan, China.</title>
        <authorList>
            <person name="Zhang Y.-J."/>
        </authorList>
    </citation>
    <scope>NUCLEOTIDE SEQUENCE</scope>
    <source>
        <strain evidence="17">HB14</strain>
    </source>
</reference>
<sequence>MFTGNTLKLVVDGAIANLQFSSQQSVNIFSSQAVDELRQALTELESVELDGLIISSDKKDFFLGADIAEFQPLFAQGEKAVSGFLQKNIDNLNRLEALPFPTVGCVNGMALGGGMELLLACDFRVAEPGAKLGLPEVKLGIIPGWGGTVRLPRLAGADTAIEWISSGKQFNAADALNVGVLDAVVPKDQLIPAARDIIAQVAAGEREYKGRRGVKHSPLALNRIEAGLVFESAKGFVAAKAGKHYPAPVAAIKAMQEAASCERNEALVIEMKYFLSVALGSTAKALVTVFLSDQALMRKAKKWAAKAQGKCDRAAVLGAGIMGGGIAYQSAVSGVHVVMKDVQQKGLDLGLTEASKLLAKQVERGRMDSKAMAEALVRINPTLGYDDFNHIDLAVEAVVENREIKQKVLQEVEQVLDEAAVLASNTSTISISALAQSLARPEQFCGMHFFNPVHAMPLVEVICGEKTSDDTIASVVAYALALGKKPVVVNDCPGFLVNRVLFPYFSGFAMLVRDGVDFQRIDRVMENFGWPMGPAYLLDVVGIDTAIHAEQVMAEGYPDRLQRNYTSITEKLFNQKLLGQKSQAGFYCYDTDKKGKPVKAVNPNALQLAGIDANTDSTVSDEDIVLRMMIPMVNELNRCLQEGVVDSAAEADMAMVYGTGFPPHIGGVFHWVDQLGAVELLDKMRVFEALGPLYQPAELLLEKAQQSASYY</sequence>
<dbReference type="PANTHER" id="PTHR43612">
    <property type="entry name" value="TRIFUNCTIONAL ENZYME SUBUNIT ALPHA"/>
    <property type="match status" value="1"/>
</dbReference>
<dbReference type="NCBIfam" id="TIGR02437">
    <property type="entry name" value="FadB"/>
    <property type="match status" value="1"/>
</dbReference>
<comment type="similarity">
    <text evidence="2">In the central section; belongs to the 3-hydroxyacyl-CoA dehydrogenase family.</text>
</comment>
<dbReference type="Gene3D" id="1.10.1040.50">
    <property type="match status" value="1"/>
</dbReference>
<dbReference type="Gene3D" id="3.90.226.10">
    <property type="entry name" value="2-enoyl-CoA Hydratase, Chain A, domain 1"/>
    <property type="match status" value="1"/>
</dbReference>
<dbReference type="SUPFAM" id="SSF48179">
    <property type="entry name" value="6-phosphogluconate dehydrogenase C-terminal domain-like"/>
    <property type="match status" value="2"/>
</dbReference>
<evidence type="ECO:0000256" key="11">
    <source>
        <dbReference type="ARBA" id="ARBA00023239"/>
    </source>
</evidence>
<dbReference type="SUPFAM" id="SSF52096">
    <property type="entry name" value="ClpP/crotonase"/>
    <property type="match status" value="1"/>
</dbReference>
<name>A0A9X2KSV9_9GAMM</name>
<dbReference type="NCBIfam" id="NF008727">
    <property type="entry name" value="PRK11730.1"/>
    <property type="match status" value="1"/>
</dbReference>
<dbReference type="GO" id="GO:0004300">
    <property type="term" value="F:enoyl-CoA hydratase activity"/>
    <property type="evidence" value="ECO:0007669"/>
    <property type="project" value="UniProtKB-EC"/>
</dbReference>
<gene>
    <name evidence="17" type="primary">fadB</name>
    <name evidence="17" type="ORF">M6D89_04435</name>
</gene>
<organism evidence="17 18">
    <name type="scientific">Gilvimarinus xylanilyticus</name>
    <dbReference type="NCBI Taxonomy" id="2944139"/>
    <lineage>
        <taxon>Bacteria</taxon>
        <taxon>Pseudomonadati</taxon>
        <taxon>Pseudomonadota</taxon>
        <taxon>Gammaproteobacteria</taxon>
        <taxon>Cellvibrionales</taxon>
        <taxon>Cellvibrionaceae</taxon>
        <taxon>Gilvimarinus</taxon>
    </lineage>
</organism>
<dbReference type="FunFam" id="3.40.50.720:FF:000009">
    <property type="entry name" value="Fatty oxidation complex, alpha subunit"/>
    <property type="match status" value="1"/>
</dbReference>
<dbReference type="InterPro" id="IPR006176">
    <property type="entry name" value="3-OHacyl-CoA_DH_NAD-bd"/>
</dbReference>
<dbReference type="EC" id="4.2.1.17" evidence="4"/>
<keyword evidence="9" id="KW-0443">Lipid metabolism</keyword>
<protein>
    <recommendedName>
        <fullName evidence="4">enoyl-CoA hydratase</fullName>
        <ecNumber evidence="4">4.2.1.17</ecNumber>
    </recommendedName>
</protein>
<dbReference type="InterPro" id="IPR006108">
    <property type="entry name" value="3HC_DH_C"/>
</dbReference>
<evidence type="ECO:0000256" key="5">
    <source>
        <dbReference type="ARBA" id="ARBA00022832"/>
    </source>
</evidence>
<feature type="domain" description="3-hydroxyacyl-CoA dehydrogenase NAD binding" evidence="16">
    <location>
        <begin position="314"/>
        <end position="492"/>
    </location>
</feature>
<dbReference type="InterPro" id="IPR001753">
    <property type="entry name" value="Enoyl-CoA_hydra/iso"/>
</dbReference>
<keyword evidence="5" id="KW-0276">Fatty acid metabolism</keyword>
<feature type="domain" description="3-hydroxyacyl-CoA dehydrogenase C-terminal" evidence="15">
    <location>
        <begin position="494"/>
        <end position="589"/>
    </location>
</feature>
<comment type="similarity">
    <text evidence="14">Belongs to the enoyl-CoA hydratase/isomerase family.</text>
</comment>
<dbReference type="RefSeq" id="WP_253966816.1">
    <property type="nucleotide sequence ID" value="NZ_JAMFTH010000001.1"/>
</dbReference>
<comment type="pathway">
    <text evidence="1">Lipid metabolism; fatty acid beta-oxidation.</text>
</comment>
<keyword evidence="11" id="KW-0456">Lyase</keyword>
<dbReference type="InterPro" id="IPR008927">
    <property type="entry name" value="6-PGluconate_DH-like_C_sf"/>
</dbReference>
<evidence type="ECO:0000256" key="1">
    <source>
        <dbReference type="ARBA" id="ARBA00005005"/>
    </source>
</evidence>
<keyword evidence="8" id="KW-0520">NAD</keyword>
<dbReference type="GO" id="GO:0004165">
    <property type="term" value="F:delta(3)-delta(2)-enoyl-CoA isomerase activity"/>
    <property type="evidence" value="ECO:0007669"/>
    <property type="project" value="InterPro"/>
</dbReference>
<dbReference type="Pfam" id="PF00725">
    <property type="entry name" value="3HCDH"/>
    <property type="match status" value="2"/>
</dbReference>
<evidence type="ECO:0000313" key="17">
    <source>
        <dbReference type="EMBL" id="MCP8898542.1"/>
    </source>
</evidence>
<feature type="domain" description="3-hydroxyacyl-CoA dehydrogenase C-terminal" evidence="15">
    <location>
        <begin position="624"/>
        <end position="699"/>
    </location>
</feature>
<evidence type="ECO:0000256" key="6">
    <source>
        <dbReference type="ARBA" id="ARBA00022963"/>
    </source>
</evidence>
<dbReference type="InterPro" id="IPR018376">
    <property type="entry name" value="Enoyl-CoA_hyd/isom_CS"/>
</dbReference>
<dbReference type="Pfam" id="PF02737">
    <property type="entry name" value="3HCDH_N"/>
    <property type="match status" value="1"/>
</dbReference>
<keyword evidence="10" id="KW-0413">Isomerase</keyword>
<dbReference type="EMBL" id="JAMFTH010000001">
    <property type="protein sequence ID" value="MCP8898542.1"/>
    <property type="molecule type" value="Genomic_DNA"/>
</dbReference>
<reference evidence="17" key="1">
    <citation type="submission" date="2022-05" db="EMBL/GenBank/DDBJ databases">
        <authorList>
            <person name="Sun H.-N."/>
        </authorList>
    </citation>
    <scope>NUCLEOTIDE SEQUENCE</scope>
    <source>
        <strain evidence="17">HB14</strain>
    </source>
</reference>
<evidence type="ECO:0000256" key="3">
    <source>
        <dbReference type="ARBA" id="ARBA00008750"/>
    </source>
</evidence>
<dbReference type="GO" id="GO:0006635">
    <property type="term" value="P:fatty acid beta-oxidation"/>
    <property type="evidence" value="ECO:0007669"/>
    <property type="project" value="TreeGrafter"/>
</dbReference>
<dbReference type="GO" id="GO:0070403">
    <property type="term" value="F:NAD+ binding"/>
    <property type="evidence" value="ECO:0007669"/>
    <property type="project" value="InterPro"/>
</dbReference>
<dbReference type="InterPro" id="IPR029045">
    <property type="entry name" value="ClpP/crotonase-like_dom_sf"/>
</dbReference>
<comment type="catalytic activity">
    <reaction evidence="13">
        <text>a (3S)-3-hydroxyacyl-CoA + NAD(+) = a 3-oxoacyl-CoA + NADH + H(+)</text>
        <dbReference type="Rhea" id="RHEA:22432"/>
        <dbReference type="ChEBI" id="CHEBI:15378"/>
        <dbReference type="ChEBI" id="CHEBI:57318"/>
        <dbReference type="ChEBI" id="CHEBI:57540"/>
        <dbReference type="ChEBI" id="CHEBI:57945"/>
        <dbReference type="ChEBI" id="CHEBI:90726"/>
        <dbReference type="EC" id="1.1.1.35"/>
    </reaction>
</comment>
<dbReference type="Pfam" id="PF00378">
    <property type="entry name" value="ECH_1"/>
    <property type="match status" value="1"/>
</dbReference>
<dbReference type="GO" id="GO:0036125">
    <property type="term" value="C:fatty acid beta-oxidation multienzyme complex"/>
    <property type="evidence" value="ECO:0007669"/>
    <property type="project" value="InterPro"/>
</dbReference>
<dbReference type="Proteomes" id="UP001139319">
    <property type="component" value="Unassembled WGS sequence"/>
</dbReference>
<dbReference type="InterPro" id="IPR036291">
    <property type="entry name" value="NAD(P)-bd_dom_sf"/>
</dbReference>
<comment type="caution">
    <text evidence="17">The sequence shown here is derived from an EMBL/GenBank/DDBJ whole genome shotgun (WGS) entry which is preliminary data.</text>
</comment>
<evidence type="ECO:0000259" key="15">
    <source>
        <dbReference type="Pfam" id="PF00725"/>
    </source>
</evidence>
<evidence type="ECO:0000256" key="10">
    <source>
        <dbReference type="ARBA" id="ARBA00023235"/>
    </source>
</evidence>
<keyword evidence="12" id="KW-0511">Multifunctional enzyme</keyword>
<evidence type="ECO:0000256" key="14">
    <source>
        <dbReference type="RuleBase" id="RU003707"/>
    </source>
</evidence>
<dbReference type="SUPFAM" id="SSF51735">
    <property type="entry name" value="NAD(P)-binding Rossmann-fold domains"/>
    <property type="match status" value="1"/>
</dbReference>
<evidence type="ECO:0000256" key="13">
    <source>
        <dbReference type="ARBA" id="ARBA00049556"/>
    </source>
</evidence>
<dbReference type="GO" id="GO:0016509">
    <property type="term" value="F:long-chain (3S)-3-hydroxyacyl-CoA dehydrogenase (NAD+) activity"/>
    <property type="evidence" value="ECO:0007669"/>
    <property type="project" value="TreeGrafter"/>
</dbReference>
<dbReference type="Gene3D" id="3.40.50.720">
    <property type="entry name" value="NAD(P)-binding Rossmann-like Domain"/>
    <property type="match status" value="1"/>
</dbReference>
<evidence type="ECO:0000259" key="16">
    <source>
        <dbReference type="Pfam" id="PF02737"/>
    </source>
</evidence>
<keyword evidence="18" id="KW-1185">Reference proteome</keyword>
<dbReference type="InterPro" id="IPR006180">
    <property type="entry name" value="3-OHacyl-CoA_DH_CS"/>
</dbReference>
<evidence type="ECO:0000256" key="9">
    <source>
        <dbReference type="ARBA" id="ARBA00023098"/>
    </source>
</evidence>
<comment type="similarity">
    <text evidence="3">In the N-terminal section; belongs to the enoyl-CoA hydratase/isomerase family.</text>
</comment>
<dbReference type="AlphaFoldDB" id="A0A9X2KSV9"/>
<dbReference type="GO" id="GO:0008692">
    <property type="term" value="F:3-hydroxybutyryl-CoA epimerase activity"/>
    <property type="evidence" value="ECO:0007669"/>
    <property type="project" value="InterPro"/>
</dbReference>
<keyword evidence="7" id="KW-0560">Oxidoreductase</keyword>
<dbReference type="CDD" id="cd06558">
    <property type="entry name" value="crotonase-like"/>
    <property type="match status" value="1"/>
</dbReference>
<dbReference type="PROSITE" id="PS00166">
    <property type="entry name" value="ENOYL_COA_HYDRATASE"/>
    <property type="match status" value="1"/>
</dbReference>
<evidence type="ECO:0000256" key="12">
    <source>
        <dbReference type="ARBA" id="ARBA00023268"/>
    </source>
</evidence>
<evidence type="ECO:0000256" key="4">
    <source>
        <dbReference type="ARBA" id="ARBA00012076"/>
    </source>
</evidence>
<evidence type="ECO:0000256" key="7">
    <source>
        <dbReference type="ARBA" id="ARBA00023002"/>
    </source>
</evidence>
<dbReference type="InterPro" id="IPR050136">
    <property type="entry name" value="FA_oxidation_alpha_subunit"/>
</dbReference>
<evidence type="ECO:0000256" key="2">
    <source>
        <dbReference type="ARBA" id="ARBA00007005"/>
    </source>
</evidence>
<accession>A0A9X2KSV9</accession>
<proteinExistence type="inferred from homology"/>